<reference evidence="1 2" key="1">
    <citation type="submission" date="2015-12" db="EMBL/GenBank/DDBJ databases">
        <authorList>
            <person name="Shamseldin A."/>
            <person name="Moawad H."/>
            <person name="Abd El-Rahim W.M."/>
            <person name="Sadowsky M.J."/>
        </authorList>
    </citation>
    <scope>NUCLEOTIDE SEQUENCE [LARGE SCALE GENOMIC DNA]</scope>
    <source>
        <strain evidence="1 2">DG5B</strain>
    </source>
</reference>
<keyword evidence="2" id="KW-1185">Reference proteome</keyword>
<dbReference type="KEGG" id="hyg:AUC43_05320"/>
<name>A0A0U4BLF7_9BACT</name>
<proteinExistence type="predicted"/>
<dbReference type="AlphaFoldDB" id="A0A0U4BLF7"/>
<protein>
    <submittedName>
        <fullName evidence="1">Uncharacterized protein</fullName>
    </submittedName>
</protein>
<sequence>MMSTAVADVKLTLQFDGNAGYTYLRGYLNSDCTGNAYTDGKPSGYLYLGFEAIAGDKSKILFALPQQKLKTGVIGTYTFISPQNTSNDLSSRLEYTPSSANFTTIVTGDYDSSNTTGSFQVTAYNTATKMADGNFRVVLKDVRDPQQTPATPSSQRRIGDVTLTGEFKNLKMPD</sequence>
<organism evidence="1 2">
    <name type="scientific">Hymenobacter sedentarius</name>
    <dbReference type="NCBI Taxonomy" id="1411621"/>
    <lineage>
        <taxon>Bacteria</taxon>
        <taxon>Pseudomonadati</taxon>
        <taxon>Bacteroidota</taxon>
        <taxon>Cytophagia</taxon>
        <taxon>Cytophagales</taxon>
        <taxon>Hymenobacteraceae</taxon>
        <taxon>Hymenobacter</taxon>
    </lineage>
</organism>
<dbReference type="Proteomes" id="UP000059542">
    <property type="component" value="Chromosome"/>
</dbReference>
<dbReference type="EMBL" id="CP013909">
    <property type="protein sequence ID" value="ALW84554.1"/>
    <property type="molecule type" value="Genomic_DNA"/>
</dbReference>
<accession>A0A0U4BLF7</accession>
<evidence type="ECO:0000313" key="1">
    <source>
        <dbReference type="EMBL" id="ALW84554.1"/>
    </source>
</evidence>
<dbReference type="STRING" id="1411621.AUC43_05320"/>
<evidence type="ECO:0000313" key="2">
    <source>
        <dbReference type="Proteomes" id="UP000059542"/>
    </source>
</evidence>
<gene>
    <name evidence="1" type="ORF">AUC43_05320</name>
</gene>